<dbReference type="PROSITE" id="PS51257">
    <property type="entry name" value="PROKAR_LIPOPROTEIN"/>
    <property type="match status" value="1"/>
</dbReference>
<dbReference type="HOGENOM" id="CLU_628383_0_0_12"/>
<dbReference type="Gene3D" id="2.30.30.40">
    <property type="entry name" value="SH3 Domains"/>
    <property type="match status" value="1"/>
</dbReference>
<feature type="domain" description="SH3b" evidence="2">
    <location>
        <begin position="104"/>
        <end position="180"/>
    </location>
</feature>
<dbReference type="InterPro" id="IPR003646">
    <property type="entry name" value="SH3-like_bac-type"/>
</dbReference>
<gene>
    <name evidence="3" type="ORF">HMPREF9726_00190</name>
</gene>
<name>A0A0E2EK96_TREDN</name>
<evidence type="ECO:0000256" key="1">
    <source>
        <dbReference type="SAM" id="SignalP"/>
    </source>
</evidence>
<dbReference type="EMBL" id="AGDV01000001">
    <property type="protein sequence ID" value="EMB35998.1"/>
    <property type="molecule type" value="Genomic_DNA"/>
</dbReference>
<comment type="caution">
    <text evidence="3">The sequence shown here is derived from an EMBL/GenBank/DDBJ whole genome shotgun (WGS) entry which is preliminary data.</text>
</comment>
<dbReference type="RefSeq" id="WP_002682740.1">
    <property type="nucleotide sequence ID" value="NZ_CM001795.1"/>
</dbReference>
<feature type="signal peptide" evidence="1">
    <location>
        <begin position="1"/>
        <end position="25"/>
    </location>
</feature>
<feature type="chain" id="PRO_5002393743" description="SH3b domain-containing protein" evidence="1">
    <location>
        <begin position="26"/>
        <end position="439"/>
    </location>
</feature>
<evidence type="ECO:0000259" key="2">
    <source>
        <dbReference type="PROSITE" id="PS51781"/>
    </source>
</evidence>
<dbReference type="PROSITE" id="PS51781">
    <property type="entry name" value="SH3B"/>
    <property type="match status" value="1"/>
</dbReference>
<proteinExistence type="predicted"/>
<accession>A0A0E2EK96</accession>
<keyword evidence="1" id="KW-0732">Signal</keyword>
<protein>
    <recommendedName>
        <fullName evidence="2">SH3b domain-containing protein</fullName>
    </recommendedName>
</protein>
<evidence type="ECO:0000313" key="3">
    <source>
        <dbReference type="EMBL" id="EMB35998.1"/>
    </source>
</evidence>
<dbReference type="Proteomes" id="UP000011705">
    <property type="component" value="Chromosome"/>
</dbReference>
<dbReference type="Pfam" id="PF08239">
    <property type="entry name" value="SH3_3"/>
    <property type="match status" value="1"/>
</dbReference>
<sequence length="439" mass="49962">MNNFFQKRKLFIFIAVIAASSALFLSSCSKKLGYGVVNWSIPEYNLTAGDIIPVYVKSNIEKVYIVGLNEKTSLRVEIPLWKITFFESKKDAARFQARLSEHKHAYARVKLDGLPMRSNPDNTSNQVYRLKLGQPVKILWFGEGVPVLKGGKPMDGQWYEVITEDGVRGWCFSYNLSIYDERENESSEGTNLAQEKDAELEAVLNEFWYPEHYRKMINNRQVDLDKMSLTWGFFPGLRSGIARVELQNTRLSFPYTKVIKIGNKYLFEGTNLSMQIRGKDIITLEFSDTNGKLRQENFITLNATPENIINNEIKRREAVIQKIAKTSTEFTSENFGSLKILPDGQFIWSGYNLISPSIIPSGAGSSGKVSLKYFLDKKLLSDYEGVLSFKFEKNPEPVVFMYSISSKGLRLEAVESSSIQDNIVTRRSLDPVILFFAAK</sequence>
<organism evidence="3">
    <name type="scientific">Treponema denticola H-22</name>
    <dbReference type="NCBI Taxonomy" id="999432"/>
    <lineage>
        <taxon>Bacteria</taxon>
        <taxon>Pseudomonadati</taxon>
        <taxon>Spirochaetota</taxon>
        <taxon>Spirochaetia</taxon>
        <taxon>Spirochaetales</taxon>
        <taxon>Treponemataceae</taxon>
        <taxon>Treponema</taxon>
    </lineage>
</organism>
<reference evidence="3" key="1">
    <citation type="submission" date="2012-01" db="EMBL/GenBank/DDBJ databases">
        <title>The Genome Sequence of Treponema denticola H-22.</title>
        <authorList>
            <consortium name="The Broad Institute Genome Sequencing Platform"/>
            <person name="Earl A."/>
            <person name="Ward D."/>
            <person name="Feldgarden M."/>
            <person name="Gevers D."/>
            <person name="Blanton J.M."/>
            <person name="Fenno C.J."/>
            <person name="Baranova O.V."/>
            <person name="Mathney J."/>
            <person name="Dewhirst F.E."/>
            <person name="Izard J."/>
            <person name="Young S.K."/>
            <person name="Zeng Q."/>
            <person name="Gargeya S."/>
            <person name="Fitzgerald M."/>
            <person name="Haas B."/>
            <person name="Abouelleil A."/>
            <person name="Alvarado L."/>
            <person name="Arachchi H.M."/>
            <person name="Berlin A."/>
            <person name="Chapman S.B."/>
            <person name="Gearin G."/>
            <person name="Goldberg J."/>
            <person name="Griggs A."/>
            <person name="Gujja S."/>
            <person name="Hansen M."/>
            <person name="Heiman D."/>
            <person name="Howarth C."/>
            <person name="Larimer J."/>
            <person name="Lui A."/>
            <person name="MacDonald P.J.P."/>
            <person name="McCowen C."/>
            <person name="Montmayeur A."/>
            <person name="Murphy C."/>
            <person name="Neiman D."/>
            <person name="Pearson M."/>
            <person name="Priest M."/>
            <person name="Roberts A."/>
            <person name="Saif S."/>
            <person name="Shea T."/>
            <person name="Sisk P."/>
            <person name="Stolte C."/>
            <person name="Sykes S."/>
            <person name="Wortman J."/>
            <person name="Nusbaum C."/>
            <person name="Birren B."/>
        </authorList>
    </citation>
    <scope>NUCLEOTIDE SEQUENCE [LARGE SCALE GENOMIC DNA]</scope>
    <source>
        <strain evidence="3">H-22</strain>
    </source>
</reference>
<dbReference type="PATRIC" id="fig|999432.5.peg.196"/>
<dbReference type="AlphaFoldDB" id="A0A0E2EK96"/>